<dbReference type="GO" id="GO:0016811">
    <property type="term" value="F:hydrolase activity, acting on carbon-nitrogen (but not peptide) bonds, in linear amides"/>
    <property type="evidence" value="ECO:0007669"/>
    <property type="project" value="UniProtKB-ARBA"/>
</dbReference>
<sequence length="290" mass="30727">MKLAAAAYPLDELADWAAYEAKLTAWVADAAGQGADLLVFPEYGAMELASLGGADLCADLQAASRHISDLMPRVGALHLALAARYGVHILGASAPVIDAGRIVNRACLYTPSGQSGHQDKVIMTLWERDPWGVIGQGPLKIFETALGRIAINICYDSEFPLLARAQSAADLLLVPSCTEALEGYWRVRIGTMARALEGQCVAVMASVVGEYPLLEAVDTSTGTGGIFGPPDKGFPPTGVLAEGQMNQPGWTIAEVALADITRARTAGNVRNRAHWAEQTGEIEVEHHVLA</sequence>
<evidence type="ECO:0000313" key="2">
    <source>
        <dbReference type="EMBL" id="QPM90315.1"/>
    </source>
</evidence>
<dbReference type="InterPro" id="IPR003010">
    <property type="entry name" value="C-N_Hydrolase"/>
</dbReference>
<dbReference type="AlphaFoldDB" id="A0A418SH44"/>
<dbReference type="EMBL" id="CP060436">
    <property type="protein sequence ID" value="QPM90315.1"/>
    <property type="molecule type" value="Genomic_DNA"/>
</dbReference>
<reference evidence="2 3" key="1">
    <citation type="submission" date="2020-08" db="EMBL/GenBank/DDBJ databases">
        <title>Genome sequence of Rhodobacteraceae bacterium Lw-13e.</title>
        <authorList>
            <person name="Poehlein A."/>
            <person name="Wolter L."/>
            <person name="Daniel R."/>
            <person name="Brinkhoff T."/>
        </authorList>
    </citation>
    <scope>NUCLEOTIDE SEQUENCE [LARGE SCALE GENOMIC DNA]</scope>
    <source>
        <strain evidence="2 3">Lw-13e</strain>
    </source>
</reference>
<dbReference type="PANTHER" id="PTHR43674:SF2">
    <property type="entry name" value="BETA-UREIDOPROPIONASE"/>
    <property type="match status" value="1"/>
</dbReference>
<keyword evidence="1" id="KW-0378">Hydrolase</keyword>
<evidence type="ECO:0000256" key="1">
    <source>
        <dbReference type="ARBA" id="ARBA00022801"/>
    </source>
</evidence>
<dbReference type="InterPro" id="IPR050345">
    <property type="entry name" value="Aliph_Amidase/BUP"/>
</dbReference>
<name>A0A418SH44_9RHOB</name>
<dbReference type="Gene3D" id="3.60.110.10">
    <property type="entry name" value="Carbon-nitrogen hydrolase"/>
    <property type="match status" value="1"/>
</dbReference>
<accession>A0A418SH44</accession>
<dbReference type="PROSITE" id="PS50263">
    <property type="entry name" value="CN_HYDROLASE"/>
    <property type="match status" value="1"/>
</dbReference>
<dbReference type="Pfam" id="PF00795">
    <property type="entry name" value="CN_hydrolase"/>
    <property type="match status" value="1"/>
</dbReference>
<protein>
    <submittedName>
        <fullName evidence="2">Uncharacterized protein</fullName>
    </submittedName>
</protein>
<dbReference type="KEGG" id="palw:PSAL_015510"/>
<keyword evidence="3" id="KW-1185">Reference proteome</keyword>
<dbReference type="OrthoDB" id="9811121at2"/>
<dbReference type="CDD" id="cd07574">
    <property type="entry name" value="nitrilase_Rim1_like"/>
    <property type="match status" value="1"/>
</dbReference>
<dbReference type="InterPro" id="IPR036526">
    <property type="entry name" value="C-N_Hydrolase_sf"/>
</dbReference>
<dbReference type="PANTHER" id="PTHR43674">
    <property type="entry name" value="NITRILASE C965.09-RELATED"/>
    <property type="match status" value="1"/>
</dbReference>
<gene>
    <name evidence="2" type="ORF">PSAL_015510</name>
</gene>
<proteinExistence type="predicted"/>
<organism evidence="2 3">
    <name type="scientific">Pseudooceanicola algae</name>
    <dbReference type="NCBI Taxonomy" id="1537215"/>
    <lineage>
        <taxon>Bacteria</taxon>
        <taxon>Pseudomonadati</taxon>
        <taxon>Pseudomonadota</taxon>
        <taxon>Alphaproteobacteria</taxon>
        <taxon>Rhodobacterales</taxon>
        <taxon>Paracoccaceae</taxon>
        <taxon>Pseudooceanicola</taxon>
    </lineage>
</organism>
<dbReference type="RefSeq" id="WP_119838865.1">
    <property type="nucleotide sequence ID" value="NZ_CP060436.1"/>
</dbReference>
<evidence type="ECO:0000313" key="3">
    <source>
        <dbReference type="Proteomes" id="UP000283786"/>
    </source>
</evidence>
<dbReference type="SUPFAM" id="SSF56317">
    <property type="entry name" value="Carbon-nitrogen hydrolase"/>
    <property type="match status" value="1"/>
</dbReference>
<dbReference type="Proteomes" id="UP000283786">
    <property type="component" value="Chromosome"/>
</dbReference>